<proteinExistence type="predicted"/>
<name>A0ABZ0YJW3_9GAMM</name>
<dbReference type="RefSeq" id="WP_223288931.1">
    <property type="nucleotide sequence ID" value="NZ_CP140255.1"/>
</dbReference>
<evidence type="ECO:0000313" key="2">
    <source>
        <dbReference type="Proteomes" id="UP001324794"/>
    </source>
</evidence>
<protein>
    <submittedName>
        <fullName evidence="1">Uncharacterized protein</fullName>
    </submittedName>
</protein>
<keyword evidence="2" id="KW-1185">Reference proteome</keyword>
<gene>
    <name evidence="1" type="ORF">SR894_17005</name>
</gene>
<reference evidence="1 2" key="1">
    <citation type="submission" date="2023-11" db="EMBL/GenBank/DDBJ databases">
        <title>MicrobeMod: A computational toolkit for identifying prokaryotic methylation and restriction-modification with nanopore sequencing.</title>
        <authorList>
            <person name="Crits-Christoph A."/>
            <person name="Kang S.C."/>
            <person name="Lee H."/>
            <person name="Ostrov N."/>
        </authorList>
    </citation>
    <scope>NUCLEOTIDE SEQUENCE [LARGE SCALE GENOMIC DNA]</scope>
    <source>
        <strain evidence="1 2">ATCC BAA-805</strain>
    </source>
</reference>
<dbReference type="EMBL" id="CP140255">
    <property type="protein sequence ID" value="WQH11839.1"/>
    <property type="molecule type" value="Genomic_DNA"/>
</dbReference>
<organism evidence="1 2">
    <name type="scientific">Vreelandella neptunia</name>
    <dbReference type="NCBI Taxonomy" id="115551"/>
    <lineage>
        <taxon>Bacteria</taxon>
        <taxon>Pseudomonadati</taxon>
        <taxon>Pseudomonadota</taxon>
        <taxon>Gammaproteobacteria</taxon>
        <taxon>Oceanospirillales</taxon>
        <taxon>Halomonadaceae</taxon>
        <taxon>Vreelandella</taxon>
    </lineage>
</organism>
<sequence length="77" mass="8553">MSANHTMSALYIAHERLESLVGHLEREGCRMAAEELRQEVEKLGCQLTQIDGVLDDYQVDIGAVQLCIPIQTQGVAR</sequence>
<accession>A0ABZ0YJW3</accession>
<dbReference type="Proteomes" id="UP001324794">
    <property type="component" value="Chromosome"/>
</dbReference>
<evidence type="ECO:0000313" key="1">
    <source>
        <dbReference type="EMBL" id="WQH11839.1"/>
    </source>
</evidence>